<evidence type="ECO:0000259" key="2">
    <source>
        <dbReference type="Pfam" id="PF00561"/>
    </source>
</evidence>
<organism evidence="3 4">
    <name type="scientific">Chloroflexus islandicus</name>
    <dbReference type="NCBI Taxonomy" id="1707952"/>
    <lineage>
        <taxon>Bacteria</taxon>
        <taxon>Bacillati</taxon>
        <taxon>Chloroflexota</taxon>
        <taxon>Chloroflexia</taxon>
        <taxon>Chloroflexales</taxon>
        <taxon>Chloroflexineae</taxon>
        <taxon>Chloroflexaceae</taxon>
        <taxon>Chloroflexus</taxon>
    </lineage>
</organism>
<dbReference type="InterPro" id="IPR050228">
    <property type="entry name" value="Carboxylesterase_BioH"/>
</dbReference>
<dbReference type="STRING" id="1707952.A6A03_18020"/>
<accession>A0A178M4M5</accession>
<gene>
    <name evidence="3" type="ORF">A6A03_18020</name>
</gene>
<proteinExistence type="predicted"/>
<dbReference type="GO" id="GO:0016787">
    <property type="term" value="F:hydrolase activity"/>
    <property type="evidence" value="ECO:0007669"/>
    <property type="project" value="UniProtKB-KW"/>
</dbReference>
<name>A0A178M4M5_9CHLR</name>
<evidence type="ECO:0000313" key="4">
    <source>
        <dbReference type="Proteomes" id="UP000078287"/>
    </source>
</evidence>
<evidence type="ECO:0000313" key="3">
    <source>
        <dbReference type="EMBL" id="OAN43691.1"/>
    </source>
</evidence>
<dbReference type="Proteomes" id="UP000078287">
    <property type="component" value="Unassembled WGS sequence"/>
</dbReference>
<dbReference type="PRINTS" id="PR00111">
    <property type="entry name" value="ABHYDROLASE"/>
</dbReference>
<dbReference type="PANTHER" id="PTHR43194">
    <property type="entry name" value="HYDROLASE ALPHA/BETA FOLD FAMILY"/>
    <property type="match status" value="1"/>
</dbReference>
<dbReference type="SUPFAM" id="SSF53474">
    <property type="entry name" value="alpha/beta-Hydrolases"/>
    <property type="match status" value="1"/>
</dbReference>
<dbReference type="EMBL" id="LWQS01000076">
    <property type="protein sequence ID" value="OAN43691.1"/>
    <property type="molecule type" value="Genomic_DNA"/>
</dbReference>
<feature type="domain" description="AB hydrolase-1" evidence="2">
    <location>
        <begin position="21"/>
        <end position="242"/>
    </location>
</feature>
<dbReference type="InterPro" id="IPR000073">
    <property type="entry name" value="AB_hydrolase_1"/>
</dbReference>
<feature type="compositionally biased region" description="Low complexity" evidence="1">
    <location>
        <begin position="308"/>
        <end position="317"/>
    </location>
</feature>
<evidence type="ECO:0000256" key="1">
    <source>
        <dbReference type="SAM" id="MobiDB-lite"/>
    </source>
</evidence>
<dbReference type="RefSeq" id="WP_066790006.1">
    <property type="nucleotide sequence ID" value="NZ_LWQS01000076.1"/>
</dbReference>
<feature type="compositionally biased region" description="Pro residues" evidence="1">
    <location>
        <begin position="298"/>
        <end position="307"/>
    </location>
</feature>
<feature type="region of interest" description="Disordered" evidence="1">
    <location>
        <begin position="263"/>
        <end position="317"/>
    </location>
</feature>
<dbReference type="Pfam" id="PF00561">
    <property type="entry name" value="Abhydrolase_1"/>
    <property type="match status" value="1"/>
</dbReference>
<feature type="compositionally biased region" description="Pro residues" evidence="1">
    <location>
        <begin position="278"/>
        <end position="287"/>
    </location>
</feature>
<protein>
    <submittedName>
        <fullName evidence="3">Alpha/beta hydrolase</fullName>
    </submittedName>
</protein>
<sequence>MSIIVIDNQRVHYEVFGRGRPVVFLHGWLGSWRYWYTSMEVVSRHFRTYSFDFWGFGESRTNEMPTIQGYANQVIRFLDAMGIERAALVGHSMGGMVAMKTAIEHPERVTRVATVGAPINGNSLSWMLKLVDRPFFAEFFARRPWLRRSLFRFFFGDSLDPEVDEVLEDSTKSTADTIRGAIHSMWRTDLTPMLDKLCVPALVVHGARDDIVNPNQLQLFTHVPMAQVVRMEQSRHFPFVDEADRFHEILLGFLQQPDLIVSTPKADTKPLDTTTPPRAEPLAPPAPERSNSIDSSEAPPPPPPRPAPHSAVPPGRM</sequence>
<comment type="caution">
    <text evidence="3">The sequence shown here is derived from an EMBL/GenBank/DDBJ whole genome shotgun (WGS) entry which is preliminary data.</text>
</comment>
<dbReference type="OrthoDB" id="151598at2"/>
<dbReference type="Gene3D" id="3.40.50.1820">
    <property type="entry name" value="alpha/beta hydrolase"/>
    <property type="match status" value="1"/>
</dbReference>
<dbReference type="PANTHER" id="PTHR43194:SF5">
    <property type="entry name" value="PIMELOYL-[ACYL-CARRIER PROTEIN] METHYL ESTER ESTERASE"/>
    <property type="match status" value="1"/>
</dbReference>
<reference evidence="3 4" key="1">
    <citation type="submission" date="2016-04" db="EMBL/GenBank/DDBJ databases">
        <title>Chloroflexus islandicus sp. nov., a thermophilic filamentous anoxygenic phototrophic bacterium from geyser Strokkur (Iceland).</title>
        <authorList>
            <person name="Gaisin V.A."/>
            <person name="Kalashnikov A.M."/>
            <person name="Sukhacheva M.V."/>
            <person name="Grouzdev D.S."/>
            <person name="Ivanov T.M."/>
            <person name="Kuznetsov B."/>
            <person name="Gorlenko V.M."/>
        </authorList>
    </citation>
    <scope>NUCLEOTIDE SEQUENCE [LARGE SCALE GENOMIC DNA]</scope>
    <source>
        <strain evidence="4">isl-2</strain>
    </source>
</reference>
<dbReference type="InterPro" id="IPR029058">
    <property type="entry name" value="AB_hydrolase_fold"/>
</dbReference>
<keyword evidence="4" id="KW-1185">Reference proteome</keyword>
<dbReference type="AlphaFoldDB" id="A0A178M4M5"/>
<keyword evidence="3" id="KW-0378">Hydrolase</keyword>